<organism evidence="4 5">
    <name type="scientific">Sorangium cellulosum</name>
    <name type="common">Polyangium cellulosum</name>
    <dbReference type="NCBI Taxonomy" id="56"/>
    <lineage>
        <taxon>Bacteria</taxon>
        <taxon>Pseudomonadati</taxon>
        <taxon>Myxococcota</taxon>
        <taxon>Polyangia</taxon>
        <taxon>Polyangiales</taxon>
        <taxon>Polyangiaceae</taxon>
        <taxon>Sorangium</taxon>
    </lineage>
</organism>
<dbReference type="PANTHER" id="PTHR40252:SF2">
    <property type="entry name" value="BLR0328 PROTEIN"/>
    <property type="match status" value="1"/>
</dbReference>
<feature type="compositionally biased region" description="Low complexity" evidence="1">
    <location>
        <begin position="15"/>
        <end position="24"/>
    </location>
</feature>
<feature type="domain" description="FIST C-domain" evidence="3">
    <location>
        <begin position="262"/>
        <end position="409"/>
    </location>
</feature>
<dbReference type="Pfam" id="PF10442">
    <property type="entry name" value="FIST_C"/>
    <property type="match status" value="1"/>
</dbReference>
<dbReference type="SMART" id="SM00897">
    <property type="entry name" value="FIST"/>
    <property type="match status" value="1"/>
</dbReference>
<evidence type="ECO:0000313" key="5">
    <source>
        <dbReference type="Proteomes" id="UP000295497"/>
    </source>
</evidence>
<evidence type="ECO:0008006" key="6">
    <source>
        <dbReference type="Google" id="ProtNLM"/>
    </source>
</evidence>
<accession>A0A4P2QIH8</accession>
<dbReference type="InterPro" id="IPR013702">
    <property type="entry name" value="FIST_domain_N"/>
</dbReference>
<dbReference type="InterPro" id="IPR019494">
    <property type="entry name" value="FIST_C"/>
</dbReference>
<name>A0A4P2QIH8_SORCE</name>
<feature type="domain" description="FIST" evidence="2">
    <location>
        <begin position="64"/>
        <end position="261"/>
    </location>
</feature>
<protein>
    <recommendedName>
        <fullName evidence="6">FIST C-domain domain-containing protein</fullName>
    </recommendedName>
</protein>
<proteinExistence type="predicted"/>
<reference evidence="4 5" key="1">
    <citation type="submission" date="2015-09" db="EMBL/GenBank/DDBJ databases">
        <title>Sorangium comparison.</title>
        <authorList>
            <person name="Zaburannyi N."/>
            <person name="Bunk B."/>
            <person name="Overmann J."/>
            <person name="Mueller R."/>
        </authorList>
    </citation>
    <scope>NUCLEOTIDE SEQUENCE [LARGE SCALE GENOMIC DNA]</scope>
    <source>
        <strain evidence="4 5">So ce836</strain>
    </source>
</reference>
<evidence type="ECO:0000256" key="1">
    <source>
        <dbReference type="SAM" id="MobiDB-lite"/>
    </source>
</evidence>
<dbReference type="AlphaFoldDB" id="A0A4P2QIH8"/>
<dbReference type="Proteomes" id="UP000295497">
    <property type="component" value="Chromosome"/>
</dbReference>
<evidence type="ECO:0000313" key="4">
    <source>
        <dbReference type="EMBL" id="AUX29744.1"/>
    </source>
</evidence>
<dbReference type="RefSeq" id="WP_129573856.1">
    <property type="nucleotide sequence ID" value="NZ_CP012672.1"/>
</dbReference>
<feature type="region of interest" description="Disordered" evidence="1">
    <location>
        <begin position="1"/>
        <end position="24"/>
    </location>
</feature>
<gene>
    <name evidence="4" type="ORF">SOCE836_018370</name>
</gene>
<evidence type="ECO:0000259" key="2">
    <source>
        <dbReference type="SMART" id="SM00897"/>
    </source>
</evidence>
<dbReference type="SMART" id="SM01204">
    <property type="entry name" value="FIST_C"/>
    <property type="match status" value="1"/>
</dbReference>
<dbReference type="EMBL" id="CP012672">
    <property type="protein sequence ID" value="AUX29744.1"/>
    <property type="molecule type" value="Genomic_DNA"/>
</dbReference>
<dbReference type="PANTHER" id="PTHR40252">
    <property type="entry name" value="BLR0328 PROTEIN"/>
    <property type="match status" value="1"/>
</dbReference>
<sequence length="430" mass="43401">MSNDDVDSGTGALSGANEAPRAGRAGAEGAAGAMKMASASSTAGSTGVAFAEALAALRAGLGGEPDHLFLSYTEGHDLGELARVTAALPPSVRVHGSSSCLSVMTAAGVHGAPGAGLALFGIADARGAYGAAAEPIGDSPRAAAARAARRAMEDAGRAGKPPALFWLTAPLGVEEQVLCGIEDAVGADVPVFGGTSGANSLDGALSQLGRGQAHRDAVLLSALYPSGEIAYAFGSGYTPTEHRGWVTRSEGRRVPEIDGQPAAEVYNRWTGGRFAAQLGGGSIAAESALSPLGRPSGWAGKAPQFLLIHPNAVDQDNALTFGVHISEGDELVLMKGSREGLLDRITAVAGAALEAARPSFQPQGALVIFCAGCMLAVRDDIGRVVQGMSAALGPTPFLGMFTFGEQGCFVRGKNQHANLSIAVVLFGQSA</sequence>
<evidence type="ECO:0000259" key="3">
    <source>
        <dbReference type="SMART" id="SM01204"/>
    </source>
</evidence>
<dbReference type="Pfam" id="PF08495">
    <property type="entry name" value="FIST"/>
    <property type="match status" value="1"/>
</dbReference>